<evidence type="ECO:0000313" key="3">
    <source>
        <dbReference type="EMBL" id="SDP36049.1"/>
    </source>
</evidence>
<gene>
    <name evidence="3" type="ORF">SAMN05192558_108253</name>
</gene>
<feature type="domain" description="HTH merR-type" evidence="2">
    <location>
        <begin position="5"/>
        <end position="75"/>
    </location>
</feature>
<protein>
    <submittedName>
        <fullName evidence="3">DNA-binding transcriptional regulator, MerR family</fullName>
    </submittedName>
</protein>
<dbReference type="InterPro" id="IPR011256">
    <property type="entry name" value="Reg_factor_effector_dom_sf"/>
</dbReference>
<dbReference type="GO" id="GO:0003677">
    <property type="term" value="F:DNA binding"/>
    <property type="evidence" value="ECO:0007669"/>
    <property type="project" value="UniProtKB-KW"/>
</dbReference>
<keyword evidence="4" id="KW-1185">Reference proteome</keyword>
<dbReference type="RefSeq" id="WP_133794352.1">
    <property type="nucleotide sequence ID" value="NZ_FNDV01000005.1"/>
</dbReference>
<sequence>MHEDRMMIGDFARRSRLSRKALRLYDSLGLLSPSDVDQFSGYRFYRPDQLDRARRIAMMRGIGMSLARIGEVLDLDPAGVAVEVEAEWRRMDAEHEGRRGLVRFLLTTLTGGTTDMYDVKIREVPAQRVLAVSLNTLAEALPSHIETSMDRLFKHLAATGATVSGAPLVIYHGDVSTDSDGPIEVAVPFDGTVQPAGDLVVREERAHDEAYVTITKGEVVYPNILGAYTAVEQWLEGQSREPSGSPREVYFADWDTIGDTDPAADIAFPC</sequence>
<accession>A0A1H0S382</accession>
<dbReference type="SUPFAM" id="SSF46955">
    <property type="entry name" value="Putative DNA-binding domain"/>
    <property type="match status" value="1"/>
</dbReference>
<dbReference type="InterPro" id="IPR047057">
    <property type="entry name" value="MerR_fam"/>
</dbReference>
<dbReference type="InterPro" id="IPR009061">
    <property type="entry name" value="DNA-bd_dom_put_sf"/>
</dbReference>
<dbReference type="InterPro" id="IPR000551">
    <property type="entry name" value="MerR-type_HTH_dom"/>
</dbReference>
<dbReference type="PROSITE" id="PS50937">
    <property type="entry name" value="HTH_MERR_2"/>
    <property type="match status" value="1"/>
</dbReference>
<dbReference type="SMART" id="SM00422">
    <property type="entry name" value="HTH_MERR"/>
    <property type="match status" value="1"/>
</dbReference>
<dbReference type="AlphaFoldDB" id="A0A1H0S382"/>
<dbReference type="OrthoDB" id="7849865at2"/>
<evidence type="ECO:0000259" key="2">
    <source>
        <dbReference type="PROSITE" id="PS50937"/>
    </source>
</evidence>
<proteinExistence type="predicted"/>
<dbReference type="Gene3D" id="3.20.80.10">
    <property type="entry name" value="Regulatory factor, effector binding domain"/>
    <property type="match status" value="1"/>
</dbReference>
<dbReference type="PROSITE" id="PS00552">
    <property type="entry name" value="HTH_MERR_1"/>
    <property type="match status" value="1"/>
</dbReference>
<dbReference type="GO" id="GO:0003700">
    <property type="term" value="F:DNA-binding transcription factor activity"/>
    <property type="evidence" value="ECO:0007669"/>
    <property type="project" value="InterPro"/>
</dbReference>
<evidence type="ECO:0000256" key="1">
    <source>
        <dbReference type="ARBA" id="ARBA00023125"/>
    </source>
</evidence>
<reference evidence="4" key="1">
    <citation type="submission" date="2016-10" db="EMBL/GenBank/DDBJ databases">
        <authorList>
            <person name="Varghese N."/>
            <person name="Submissions S."/>
        </authorList>
    </citation>
    <scope>NUCLEOTIDE SEQUENCE [LARGE SCALE GENOMIC DNA]</scope>
    <source>
        <strain evidence="4">IBRC-M 10655</strain>
    </source>
</reference>
<dbReference type="Proteomes" id="UP000199651">
    <property type="component" value="Unassembled WGS sequence"/>
</dbReference>
<dbReference type="PANTHER" id="PTHR30204:SF97">
    <property type="entry name" value="MERR FAMILY REGULATORY PROTEIN"/>
    <property type="match status" value="1"/>
</dbReference>
<dbReference type="PANTHER" id="PTHR30204">
    <property type="entry name" value="REDOX-CYCLING DRUG-SENSING TRANSCRIPTIONAL ACTIVATOR SOXR"/>
    <property type="match status" value="1"/>
</dbReference>
<keyword evidence="1 3" id="KW-0238">DNA-binding</keyword>
<dbReference type="EMBL" id="FNJB01000008">
    <property type="protein sequence ID" value="SDP36049.1"/>
    <property type="molecule type" value="Genomic_DNA"/>
</dbReference>
<organism evidence="3 4">
    <name type="scientific">Actinokineospora alba</name>
    <dbReference type="NCBI Taxonomy" id="504798"/>
    <lineage>
        <taxon>Bacteria</taxon>
        <taxon>Bacillati</taxon>
        <taxon>Actinomycetota</taxon>
        <taxon>Actinomycetes</taxon>
        <taxon>Pseudonocardiales</taxon>
        <taxon>Pseudonocardiaceae</taxon>
        <taxon>Actinokineospora</taxon>
    </lineage>
</organism>
<name>A0A1H0S382_9PSEU</name>
<evidence type="ECO:0000313" key="4">
    <source>
        <dbReference type="Proteomes" id="UP000199651"/>
    </source>
</evidence>
<dbReference type="SUPFAM" id="SSF55136">
    <property type="entry name" value="Probable bacterial effector-binding domain"/>
    <property type="match status" value="1"/>
</dbReference>
<dbReference type="Pfam" id="PF13411">
    <property type="entry name" value="MerR_1"/>
    <property type="match status" value="1"/>
</dbReference>
<dbReference type="Gene3D" id="1.10.1660.10">
    <property type="match status" value="1"/>
</dbReference>
<dbReference type="STRING" id="504798.SAMN05421871_105264"/>